<comment type="caution">
    <text evidence="1">The sequence shown here is derived from an EMBL/GenBank/DDBJ whole genome shotgun (WGS) entry which is preliminary data.</text>
</comment>
<evidence type="ECO:0000313" key="1">
    <source>
        <dbReference type="EMBL" id="CAD8144969.1"/>
    </source>
</evidence>
<sequence>MFRQNNFLQNALNLHFLCQTNQKSRNSSIVNQINCIQERILVKSMNQFRRQIVFHII</sequence>
<protein>
    <submittedName>
        <fullName evidence="1">Uncharacterized protein</fullName>
    </submittedName>
</protein>
<accession>A0A8S1T084</accession>
<dbReference type="AlphaFoldDB" id="A0A8S1T084"/>
<evidence type="ECO:0000313" key="2">
    <source>
        <dbReference type="Proteomes" id="UP000683925"/>
    </source>
</evidence>
<reference evidence="1" key="1">
    <citation type="submission" date="2021-01" db="EMBL/GenBank/DDBJ databases">
        <authorList>
            <consortium name="Genoscope - CEA"/>
            <person name="William W."/>
        </authorList>
    </citation>
    <scope>NUCLEOTIDE SEQUENCE</scope>
</reference>
<keyword evidence="2" id="KW-1185">Reference proteome</keyword>
<gene>
    <name evidence="1" type="ORF">POCTA_138.1.T0160440</name>
</gene>
<organism evidence="1 2">
    <name type="scientific">Paramecium octaurelia</name>
    <dbReference type="NCBI Taxonomy" id="43137"/>
    <lineage>
        <taxon>Eukaryota</taxon>
        <taxon>Sar</taxon>
        <taxon>Alveolata</taxon>
        <taxon>Ciliophora</taxon>
        <taxon>Intramacronucleata</taxon>
        <taxon>Oligohymenophorea</taxon>
        <taxon>Peniculida</taxon>
        <taxon>Parameciidae</taxon>
        <taxon>Paramecium</taxon>
    </lineage>
</organism>
<dbReference type="EMBL" id="CAJJDP010000016">
    <property type="protein sequence ID" value="CAD8144969.1"/>
    <property type="molecule type" value="Genomic_DNA"/>
</dbReference>
<proteinExistence type="predicted"/>
<dbReference type="Proteomes" id="UP000683925">
    <property type="component" value="Unassembled WGS sequence"/>
</dbReference>
<name>A0A8S1T084_PAROT</name>